<gene>
    <name evidence="2" type="ORF">PHMEG_0003631</name>
</gene>
<evidence type="ECO:0000313" key="3">
    <source>
        <dbReference type="Proteomes" id="UP000198211"/>
    </source>
</evidence>
<dbReference type="EMBL" id="NBNE01000190">
    <property type="protein sequence ID" value="OWZ21774.1"/>
    <property type="molecule type" value="Genomic_DNA"/>
</dbReference>
<accession>A0A225WVP5</accession>
<keyword evidence="1" id="KW-0472">Membrane</keyword>
<keyword evidence="1" id="KW-1133">Transmembrane helix</keyword>
<protein>
    <submittedName>
        <fullName evidence="2">Uncharacterized protein</fullName>
    </submittedName>
</protein>
<dbReference type="AlphaFoldDB" id="A0A225WVP5"/>
<sequence>MAQQILLAAWFVVGIVPFILQAQSYLKFMTPHKITENLVVPPGSESETTNMMALCPALGLQMAQVWRNIEKAHYRSMDDSVSRASIPRSWDLQRIQVGTIRLKHTNLRLIRHFRTTLVLTRVVKVSSFKVTRCRLQSLMPTRTLRTNYARRRKIYKDILKRMVMVATARTPMTAIATYGGYTMADYVGTPGFGFGNPFMQPQSWAQAAEQQRASMGTADAVPETPRTDRVETSLDHQALVVKQTDRLRYVIRPERVPAYHAAPSSCTNDSFLLFLFFYHGSIGFYSFYEEVRGTYWAGDRTVYGLIDRLGTLDLNGWLLPQDTESYDYRWSYWYNIVGMVWIVYRALVIRRSYTYTA</sequence>
<organism evidence="2 3">
    <name type="scientific">Phytophthora megakarya</name>
    <dbReference type="NCBI Taxonomy" id="4795"/>
    <lineage>
        <taxon>Eukaryota</taxon>
        <taxon>Sar</taxon>
        <taxon>Stramenopiles</taxon>
        <taxon>Oomycota</taxon>
        <taxon>Peronosporomycetes</taxon>
        <taxon>Peronosporales</taxon>
        <taxon>Peronosporaceae</taxon>
        <taxon>Phytophthora</taxon>
    </lineage>
</organism>
<name>A0A225WVP5_9STRA</name>
<reference evidence="3" key="1">
    <citation type="submission" date="2017-03" db="EMBL/GenBank/DDBJ databases">
        <title>Phytopthora megakarya and P. palmivora, two closely related causual agents of cacao black pod achieved similar genome size and gene model numbers by different mechanisms.</title>
        <authorList>
            <person name="Ali S."/>
            <person name="Shao J."/>
            <person name="Larry D.J."/>
            <person name="Kronmiller B."/>
            <person name="Shen D."/>
            <person name="Strem M.D."/>
            <person name="Melnick R.L."/>
            <person name="Guiltinan M.J."/>
            <person name="Tyler B.M."/>
            <person name="Meinhardt L.W."/>
            <person name="Bailey B.A."/>
        </authorList>
    </citation>
    <scope>NUCLEOTIDE SEQUENCE [LARGE SCALE GENOMIC DNA]</scope>
    <source>
        <strain evidence="3">zdho120</strain>
    </source>
</reference>
<proteinExistence type="predicted"/>
<dbReference type="Proteomes" id="UP000198211">
    <property type="component" value="Unassembled WGS sequence"/>
</dbReference>
<comment type="caution">
    <text evidence="2">The sequence shown here is derived from an EMBL/GenBank/DDBJ whole genome shotgun (WGS) entry which is preliminary data.</text>
</comment>
<keyword evidence="1" id="KW-0812">Transmembrane</keyword>
<evidence type="ECO:0000256" key="1">
    <source>
        <dbReference type="SAM" id="Phobius"/>
    </source>
</evidence>
<feature type="transmembrane region" description="Helical" evidence="1">
    <location>
        <begin position="330"/>
        <end position="348"/>
    </location>
</feature>
<dbReference type="STRING" id="4795.A0A225WVP5"/>
<keyword evidence="3" id="KW-1185">Reference proteome</keyword>
<evidence type="ECO:0000313" key="2">
    <source>
        <dbReference type="EMBL" id="OWZ21774.1"/>
    </source>
</evidence>